<dbReference type="PATRIC" id="fig|46224.3.peg.1447"/>
<dbReference type="RefSeq" id="WP_066228107.1">
    <property type="nucleotide sequence ID" value="NZ_CP066701.1"/>
</dbReference>
<sequence length="149" mass="17432">MKIKRCPIIFHNVISTSARCKTNGWHIVARDFRNAIIKNGLYSTGPIIYKVSHFDKSVSEADYTFYMPVNTSIQMEDNDKYRFDELWKFDDGLAYRHADVEDDIEESYELLHASAKAYNLKLEETFYHIYLDVYGEGIIDIYAPIVREA</sequence>
<dbReference type="Proteomes" id="UP000595512">
    <property type="component" value="Chromosome"/>
</dbReference>
<dbReference type="InterPro" id="IPR011256">
    <property type="entry name" value="Reg_factor_effector_dom_sf"/>
</dbReference>
<name>A0A150LCC0_9BACI</name>
<dbReference type="Proteomes" id="UP000075666">
    <property type="component" value="Unassembled WGS sequence"/>
</dbReference>
<reference evidence="2 4" key="2">
    <citation type="submission" date="2020-12" db="EMBL/GenBank/DDBJ databases">
        <title>Taxonomic evaluation of the Bacillus sporothermodurans group of bacteria based on whole genome sequences.</title>
        <authorList>
            <person name="Fiedler G."/>
            <person name="Herbstmann A.-D."/>
            <person name="Doll E."/>
            <person name="Wenning M."/>
            <person name="Brinks E."/>
            <person name="Kabisch J."/>
            <person name="Breitenwieser F."/>
            <person name="Lappann M."/>
            <person name="Boehnlein C."/>
            <person name="Franz C."/>
        </authorList>
    </citation>
    <scope>NUCLEOTIDE SEQUENCE [LARGE SCALE GENOMIC DNA]</scope>
    <source>
        <strain evidence="2 4">DSM 10599</strain>
    </source>
</reference>
<dbReference type="Pfam" id="PF16895">
    <property type="entry name" value="DUF5085"/>
    <property type="match status" value="1"/>
</dbReference>
<evidence type="ECO:0000313" key="3">
    <source>
        <dbReference type="Proteomes" id="UP000075666"/>
    </source>
</evidence>
<dbReference type="InterPro" id="IPR031664">
    <property type="entry name" value="DUF5085"/>
</dbReference>
<protein>
    <submittedName>
        <fullName evidence="2">DUF5085 family protein</fullName>
    </submittedName>
</protein>
<accession>A0A150LCC0</accession>
<dbReference type="KEGG" id="hspo:JGZ69_10700"/>
<dbReference type="EMBL" id="LQYN01000019">
    <property type="protein sequence ID" value="KYD09983.1"/>
    <property type="molecule type" value="Genomic_DNA"/>
</dbReference>
<organism evidence="1 3">
    <name type="scientific">Heyndrickxia sporothermodurans</name>
    <dbReference type="NCBI Taxonomy" id="46224"/>
    <lineage>
        <taxon>Bacteria</taxon>
        <taxon>Bacillati</taxon>
        <taxon>Bacillota</taxon>
        <taxon>Bacilli</taxon>
        <taxon>Bacillales</taxon>
        <taxon>Bacillaceae</taxon>
        <taxon>Heyndrickxia</taxon>
    </lineage>
</organism>
<reference evidence="1 3" key="1">
    <citation type="submission" date="2016-01" db="EMBL/GenBank/DDBJ databases">
        <title>Genome Sequences of Twelve Sporeforming Bacillus Species Isolated from Foods.</title>
        <authorList>
            <person name="Berendsen E.M."/>
            <person name="Wells-Bennik M.H."/>
            <person name="Krawcyk A.O."/>
            <person name="De Jong A."/>
            <person name="Holsappel S."/>
            <person name="Eijlander R.T."/>
            <person name="Kuipers O.P."/>
        </authorList>
    </citation>
    <scope>NUCLEOTIDE SEQUENCE [LARGE SCALE GENOMIC DNA]</scope>
    <source>
        <strain evidence="1 3">B4102</strain>
    </source>
</reference>
<evidence type="ECO:0000313" key="1">
    <source>
        <dbReference type="EMBL" id="KYD09983.1"/>
    </source>
</evidence>
<gene>
    <name evidence="1" type="ORF">B4102_2396</name>
    <name evidence="2" type="ORF">JGZ69_10700</name>
</gene>
<evidence type="ECO:0000313" key="4">
    <source>
        <dbReference type="Proteomes" id="UP000595512"/>
    </source>
</evidence>
<keyword evidence="3" id="KW-1185">Reference proteome</keyword>
<proteinExistence type="predicted"/>
<dbReference type="EMBL" id="CP066701">
    <property type="protein sequence ID" value="QQX27174.1"/>
    <property type="molecule type" value="Genomic_DNA"/>
</dbReference>
<dbReference type="Gene3D" id="3.20.80.10">
    <property type="entry name" value="Regulatory factor, effector binding domain"/>
    <property type="match status" value="1"/>
</dbReference>
<dbReference type="STRING" id="46224.B4102_2396"/>
<evidence type="ECO:0000313" key="2">
    <source>
        <dbReference type="EMBL" id="QQX27174.1"/>
    </source>
</evidence>
<dbReference type="GeneID" id="62499242"/>
<dbReference type="OrthoDB" id="2365165at2"/>
<dbReference type="AlphaFoldDB" id="A0A150LCC0"/>